<dbReference type="PANTHER" id="PTHR35333:SF3">
    <property type="entry name" value="BETA-LACTAMASE-TYPE TRANSPEPTIDASE FOLD CONTAINING PROTEIN"/>
    <property type="match status" value="1"/>
</dbReference>
<comment type="similarity">
    <text evidence="2">Belongs to the class-A beta-lactamase family.</text>
</comment>
<feature type="non-terminal residue" evidence="5">
    <location>
        <position position="1"/>
    </location>
</feature>
<keyword evidence="5" id="KW-0378">Hydrolase</keyword>
<sequence>FKRITNFATMRRDVYAEIHPSARELPNTALVQVANAPLGPGRVQAVQRALKLKDGDLQARTIDDAYDRYYRHDINSATLDAYGAMLEKLVRGELLQPASLQRLYAAMKLGTFTNHRLQAGLPRSEPFIHKTGTQYERACHAGVLRPQDRGAHAVVVAVCAAGMDEHKDVDAIFQQVGRAVAQTALRPDATAAR</sequence>
<dbReference type="AlphaFoldDB" id="A0A2W5PNJ2"/>
<dbReference type="Pfam" id="PF13354">
    <property type="entry name" value="Beta-lactamase2"/>
    <property type="match status" value="1"/>
</dbReference>
<evidence type="ECO:0000256" key="3">
    <source>
        <dbReference type="ARBA" id="ARBA00012865"/>
    </source>
</evidence>
<dbReference type="GO" id="GO:0046677">
    <property type="term" value="P:response to antibiotic"/>
    <property type="evidence" value="ECO:0007669"/>
    <property type="project" value="InterPro"/>
</dbReference>
<evidence type="ECO:0000256" key="1">
    <source>
        <dbReference type="ARBA" id="ARBA00001526"/>
    </source>
</evidence>
<dbReference type="GO" id="GO:0030655">
    <property type="term" value="P:beta-lactam antibiotic catabolic process"/>
    <property type="evidence" value="ECO:0007669"/>
    <property type="project" value="InterPro"/>
</dbReference>
<gene>
    <name evidence="5" type="ORF">DI563_25200</name>
</gene>
<dbReference type="InterPro" id="IPR012338">
    <property type="entry name" value="Beta-lactam/transpept-like"/>
</dbReference>
<accession>A0A2W5PNJ2</accession>
<dbReference type="EC" id="3.5.2.6" evidence="3"/>
<comment type="catalytic activity">
    <reaction evidence="1">
        <text>a beta-lactam + H2O = a substituted beta-amino acid</text>
        <dbReference type="Rhea" id="RHEA:20401"/>
        <dbReference type="ChEBI" id="CHEBI:15377"/>
        <dbReference type="ChEBI" id="CHEBI:35627"/>
        <dbReference type="ChEBI" id="CHEBI:140347"/>
        <dbReference type="EC" id="3.5.2.6"/>
    </reaction>
</comment>
<dbReference type="Proteomes" id="UP000249135">
    <property type="component" value="Unassembled WGS sequence"/>
</dbReference>
<dbReference type="GO" id="GO:0008800">
    <property type="term" value="F:beta-lactamase activity"/>
    <property type="evidence" value="ECO:0007669"/>
    <property type="project" value="UniProtKB-EC"/>
</dbReference>
<reference evidence="5 6" key="1">
    <citation type="submission" date="2017-08" db="EMBL/GenBank/DDBJ databases">
        <title>Infants hospitalized years apart are colonized by the same room-sourced microbial strains.</title>
        <authorList>
            <person name="Brooks B."/>
            <person name="Olm M.R."/>
            <person name="Firek B.A."/>
            <person name="Baker R."/>
            <person name="Thomas B.C."/>
            <person name="Morowitz M.J."/>
            <person name="Banfield J.F."/>
        </authorList>
    </citation>
    <scope>NUCLEOTIDE SEQUENCE [LARGE SCALE GENOMIC DNA]</scope>
    <source>
        <strain evidence="5">S2_005_003_R2_41</strain>
    </source>
</reference>
<dbReference type="InterPro" id="IPR000871">
    <property type="entry name" value="Beta-lactam_class-A"/>
</dbReference>
<evidence type="ECO:0000313" key="5">
    <source>
        <dbReference type="EMBL" id="PZQ65829.1"/>
    </source>
</evidence>
<protein>
    <recommendedName>
        <fullName evidence="3">beta-lactamase</fullName>
        <ecNumber evidence="3">3.5.2.6</ecNumber>
    </recommendedName>
</protein>
<feature type="domain" description="Beta-lactamase class A catalytic" evidence="4">
    <location>
        <begin position="38"/>
        <end position="157"/>
    </location>
</feature>
<dbReference type="SUPFAM" id="SSF56601">
    <property type="entry name" value="beta-lactamase/transpeptidase-like"/>
    <property type="match status" value="1"/>
</dbReference>
<proteinExistence type="inferred from homology"/>
<name>A0A2W5PNJ2_VARPD</name>
<organism evidence="5 6">
    <name type="scientific">Variovorax paradoxus</name>
    <dbReference type="NCBI Taxonomy" id="34073"/>
    <lineage>
        <taxon>Bacteria</taxon>
        <taxon>Pseudomonadati</taxon>
        <taxon>Pseudomonadota</taxon>
        <taxon>Betaproteobacteria</taxon>
        <taxon>Burkholderiales</taxon>
        <taxon>Comamonadaceae</taxon>
        <taxon>Variovorax</taxon>
    </lineage>
</organism>
<dbReference type="EMBL" id="QFPP01000480">
    <property type="protein sequence ID" value="PZQ65829.1"/>
    <property type="molecule type" value="Genomic_DNA"/>
</dbReference>
<evidence type="ECO:0000256" key="2">
    <source>
        <dbReference type="ARBA" id="ARBA00009009"/>
    </source>
</evidence>
<evidence type="ECO:0000313" key="6">
    <source>
        <dbReference type="Proteomes" id="UP000249135"/>
    </source>
</evidence>
<dbReference type="Gene3D" id="3.40.710.10">
    <property type="entry name" value="DD-peptidase/beta-lactamase superfamily"/>
    <property type="match status" value="1"/>
</dbReference>
<evidence type="ECO:0000259" key="4">
    <source>
        <dbReference type="Pfam" id="PF13354"/>
    </source>
</evidence>
<comment type="caution">
    <text evidence="5">The sequence shown here is derived from an EMBL/GenBank/DDBJ whole genome shotgun (WGS) entry which is preliminary data.</text>
</comment>
<dbReference type="InterPro" id="IPR045155">
    <property type="entry name" value="Beta-lactam_cat"/>
</dbReference>
<dbReference type="PANTHER" id="PTHR35333">
    <property type="entry name" value="BETA-LACTAMASE"/>
    <property type="match status" value="1"/>
</dbReference>